<evidence type="ECO:0008006" key="3">
    <source>
        <dbReference type="Google" id="ProtNLM"/>
    </source>
</evidence>
<dbReference type="InterPro" id="IPR025528">
    <property type="entry name" value="BrnA_antitoxin"/>
</dbReference>
<organism evidence="1 2">
    <name type="scientific">Methylobacterium tarhaniae</name>
    <dbReference type="NCBI Taxonomy" id="1187852"/>
    <lineage>
        <taxon>Bacteria</taxon>
        <taxon>Pseudomonadati</taxon>
        <taxon>Pseudomonadota</taxon>
        <taxon>Alphaproteobacteria</taxon>
        <taxon>Hyphomicrobiales</taxon>
        <taxon>Methylobacteriaceae</taxon>
        <taxon>Methylobacterium</taxon>
    </lineage>
</organism>
<protein>
    <recommendedName>
        <fullName evidence="3">BrnA antitoxin family protein</fullName>
    </recommendedName>
</protein>
<sequence length="96" mass="10980">MSKTVLSAEELEHLAALAARPDHEIDTDDIPEAPAENWRYVRRGPGHRPVEQTVTLRLDGDVVSWFKRQASGEEEYQAEINRVLRHYVDEAVKRSA</sequence>
<dbReference type="OrthoDB" id="361944at2"/>
<evidence type="ECO:0000313" key="1">
    <source>
        <dbReference type="EMBL" id="KMO37754.1"/>
    </source>
</evidence>
<name>A0A0J6SVL3_9HYPH</name>
<comment type="caution">
    <text evidence="1">The sequence shown here is derived from an EMBL/GenBank/DDBJ whole genome shotgun (WGS) entry which is preliminary data.</text>
</comment>
<gene>
    <name evidence="1" type="ORF">VQ03_18880</name>
</gene>
<proteinExistence type="predicted"/>
<reference evidence="1 2" key="1">
    <citation type="submission" date="2015-03" db="EMBL/GenBank/DDBJ databases">
        <title>Genome sequencing of Methylobacterium tarhaniae DSM 25844.</title>
        <authorList>
            <person name="Chaudhry V."/>
            <person name="Patil P.B."/>
        </authorList>
    </citation>
    <scope>NUCLEOTIDE SEQUENCE [LARGE SCALE GENOMIC DNA]</scope>
    <source>
        <strain evidence="1 2">DSM 25844</strain>
    </source>
</reference>
<evidence type="ECO:0000313" key="2">
    <source>
        <dbReference type="Proteomes" id="UP000036449"/>
    </source>
</evidence>
<dbReference type="Pfam" id="PF14384">
    <property type="entry name" value="BrnA_antitoxin"/>
    <property type="match status" value="1"/>
</dbReference>
<dbReference type="AlphaFoldDB" id="A0A0J6SVL3"/>
<dbReference type="PATRIC" id="fig|1187852.3.peg.1169"/>
<keyword evidence="2" id="KW-1185">Reference proteome</keyword>
<dbReference type="Proteomes" id="UP000036449">
    <property type="component" value="Unassembled WGS sequence"/>
</dbReference>
<dbReference type="EMBL" id="LABZ01000130">
    <property type="protein sequence ID" value="KMO37754.1"/>
    <property type="molecule type" value="Genomic_DNA"/>
</dbReference>
<accession>A0A0J6SVL3</accession>
<dbReference type="RefSeq" id="WP_048452431.1">
    <property type="nucleotide sequence ID" value="NZ_LABZ01000130.1"/>
</dbReference>